<dbReference type="InterPro" id="IPR046528">
    <property type="entry name" value="DUF6593"/>
</dbReference>
<evidence type="ECO:0000313" key="2">
    <source>
        <dbReference type="EMBL" id="TFK84907.1"/>
    </source>
</evidence>
<organism evidence="2 3">
    <name type="scientific">Polyporus arcularius HHB13444</name>
    <dbReference type="NCBI Taxonomy" id="1314778"/>
    <lineage>
        <taxon>Eukaryota</taxon>
        <taxon>Fungi</taxon>
        <taxon>Dikarya</taxon>
        <taxon>Basidiomycota</taxon>
        <taxon>Agaricomycotina</taxon>
        <taxon>Agaricomycetes</taxon>
        <taxon>Polyporales</taxon>
        <taxon>Polyporaceae</taxon>
        <taxon>Polyporus</taxon>
    </lineage>
</organism>
<keyword evidence="3" id="KW-1185">Reference proteome</keyword>
<dbReference type="EMBL" id="ML211286">
    <property type="protein sequence ID" value="TFK84907.1"/>
    <property type="molecule type" value="Genomic_DNA"/>
</dbReference>
<reference evidence="2 3" key="1">
    <citation type="journal article" date="2019" name="Nat. Ecol. Evol.">
        <title>Megaphylogeny resolves global patterns of mushroom evolution.</title>
        <authorList>
            <person name="Varga T."/>
            <person name="Krizsan K."/>
            <person name="Foldi C."/>
            <person name="Dima B."/>
            <person name="Sanchez-Garcia M."/>
            <person name="Sanchez-Ramirez S."/>
            <person name="Szollosi G.J."/>
            <person name="Szarkandi J.G."/>
            <person name="Papp V."/>
            <person name="Albert L."/>
            <person name="Andreopoulos W."/>
            <person name="Angelini C."/>
            <person name="Antonin V."/>
            <person name="Barry K.W."/>
            <person name="Bougher N.L."/>
            <person name="Buchanan P."/>
            <person name="Buyck B."/>
            <person name="Bense V."/>
            <person name="Catcheside P."/>
            <person name="Chovatia M."/>
            <person name="Cooper J."/>
            <person name="Damon W."/>
            <person name="Desjardin D."/>
            <person name="Finy P."/>
            <person name="Geml J."/>
            <person name="Haridas S."/>
            <person name="Hughes K."/>
            <person name="Justo A."/>
            <person name="Karasinski D."/>
            <person name="Kautmanova I."/>
            <person name="Kiss B."/>
            <person name="Kocsube S."/>
            <person name="Kotiranta H."/>
            <person name="LaButti K.M."/>
            <person name="Lechner B.E."/>
            <person name="Liimatainen K."/>
            <person name="Lipzen A."/>
            <person name="Lukacs Z."/>
            <person name="Mihaltcheva S."/>
            <person name="Morgado L.N."/>
            <person name="Niskanen T."/>
            <person name="Noordeloos M.E."/>
            <person name="Ohm R.A."/>
            <person name="Ortiz-Santana B."/>
            <person name="Ovrebo C."/>
            <person name="Racz N."/>
            <person name="Riley R."/>
            <person name="Savchenko A."/>
            <person name="Shiryaev A."/>
            <person name="Soop K."/>
            <person name="Spirin V."/>
            <person name="Szebenyi C."/>
            <person name="Tomsovsky M."/>
            <person name="Tulloss R.E."/>
            <person name="Uehling J."/>
            <person name="Grigoriev I.V."/>
            <person name="Vagvolgyi C."/>
            <person name="Papp T."/>
            <person name="Martin F.M."/>
            <person name="Miettinen O."/>
            <person name="Hibbett D.S."/>
            <person name="Nagy L.G."/>
        </authorList>
    </citation>
    <scope>NUCLEOTIDE SEQUENCE [LARGE SCALE GENOMIC DNA]</scope>
    <source>
        <strain evidence="2 3">HHB13444</strain>
    </source>
</reference>
<feature type="domain" description="DUF6593" evidence="1">
    <location>
        <begin position="9"/>
        <end position="159"/>
    </location>
</feature>
<dbReference type="Proteomes" id="UP000308197">
    <property type="component" value="Unassembled WGS sequence"/>
</dbReference>
<dbReference type="Pfam" id="PF20236">
    <property type="entry name" value="DUF6593"/>
    <property type="match status" value="1"/>
</dbReference>
<name>A0A5C3P7L7_9APHY</name>
<proteinExistence type="predicted"/>
<dbReference type="InParanoid" id="A0A5C3P7L7"/>
<protein>
    <recommendedName>
        <fullName evidence="1">DUF6593 domain-containing protein</fullName>
    </recommendedName>
</protein>
<accession>A0A5C3P7L7</accession>
<sequence>MNVSFDSVDPLNSAVVDDATGQVLFQVSTPRWKLGNSTTTIKDQNGQVVAEYEPRFGHDMVTVHGRTTQKSEWLPRKSRWLSDRVLTAPDGRTYIWHAKWNSTFQLVPSDSESKDPVVKVHNWGLFSKSRRGRMSVEPEVMPFLNMILLSFIICHREKEEQTAAGAAGGTQAVMAAAGSSS</sequence>
<evidence type="ECO:0000259" key="1">
    <source>
        <dbReference type="Pfam" id="PF20236"/>
    </source>
</evidence>
<evidence type="ECO:0000313" key="3">
    <source>
        <dbReference type="Proteomes" id="UP000308197"/>
    </source>
</evidence>
<dbReference type="AlphaFoldDB" id="A0A5C3P7L7"/>
<gene>
    <name evidence="2" type="ORF">K466DRAFT_601622</name>
</gene>